<feature type="transmembrane region" description="Helical" evidence="2">
    <location>
        <begin position="41"/>
        <end position="62"/>
    </location>
</feature>
<gene>
    <name evidence="3" type="ORF">B1812_16255</name>
</gene>
<evidence type="ECO:0000313" key="3">
    <source>
        <dbReference type="EMBL" id="ARN82378.1"/>
    </source>
</evidence>
<keyword evidence="4" id="KW-1185">Reference proteome</keyword>
<feature type="compositionally biased region" description="Basic and acidic residues" evidence="1">
    <location>
        <begin position="202"/>
        <end position="215"/>
    </location>
</feature>
<feature type="region of interest" description="Disordered" evidence="1">
    <location>
        <begin position="100"/>
        <end position="172"/>
    </location>
</feature>
<dbReference type="AlphaFoldDB" id="A0A1W6MXQ3"/>
<accession>A0A1W6MXQ3</accession>
<keyword evidence="2" id="KW-0812">Transmembrane</keyword>
<organism evidence="3 4">
    <name type="scientific">Methylocystis bryophila</name>
    <dbReference type="NCBI Taxonomy" id="655015"/>
    <lineage>
        <taxon>Bacteria</taxon>
        <taxon>Pseudomonadati</taxon>
        <taxon>Pseudomonadota</taxon>
        <taxon>Alphaproteobacteria</taxon>
        <taxon>Hyphomicrobiales</taxon>
        <taxon>Methylocystaceae</taxon>
        <taxon>Methylocystis</taxon>
    </lineage>
</organism>
<sequence length="446" mass="47216">MVEKETDAPSAPRDQEPQAPKSTPETERVAVKKRRRRGRSFTLFLAAVGLLATALGAATVMFRNQDERLRVVADAIEQATEDPKSFILKEKEELGAWLTEKLPKGEEEARTSPAPASMPTDPTPTSAASAPAANGPGWAAPRETQQKPPVQNAEAEPLRQAPAPSVPPPNAIASDEIAPLVRRLEALEDGVRVATEAAAEARRAAEAKSPSERAEAPAAANLETKNTVAGLEARLDELTQSVAKLQEQLEQPKVGTRATPDVEAGPRPQSDKPLAALESLALAQAVQRALERAKPFAAELAALRRLGADPKSLAELAPFAEKGAPSPRDLLGTFEAVGKKLRAFENKPPEGTPLSDKLVLEAQRLVHLRPKGEAPKATADDITPKIEKALAHDDLAEAMRAFAGLPETTRAEGKEFGDLLAARLAAEEASTALVAAAISALDAGKN</sequence>
<keyword evidence="2" id="KW-1133">Transmembrane helix</keyword>
<feature type="compositionally biased region" description="Basic and acidic residues" evidence="1">
    <location>
        <begin position="101"/>
        <end position="110"/>
    </location>
</feature>
<evidence type="ECO:0000256" key="2">
    <source>
        <dbReference type="SAM" id="Phobius"/>
    </source>
</evidence>
<feature type="region of interest" description="Disordered" evidence="1">
    <location>
        <begin position="202"/>
        <end position="225"/>
    </location>
</feature>
<dbReference type="RefSeq" id="WP_085772505.1">
    <property type="nucleotide sequence ID" value="NZ_AP027149.1"/>
</dbReference>
<dbReference type="EMBL" id="CP019948">
    <property type="protein sequence ID" value="ARN82378.1"/>
    <property type="molecule type" value="Genomic_DNA"/>
</dbReference>
<feature type="region of interest" description="Disordered" evidence="1">
    <location>
        <begin position="1"/>
        <end position="33"/>
    </location>
</feature>
<proteinExistence type="predicted"/>
<evidence type="ECO:0000256" key="1">
    <source>
        <dbReference type="SAM" id="MobiDB-lite"/>
    </source>
</evidence>
<protein>
    <submittedName>
        <fullName evidence="3">Uncharacterized protein</fullName>
    </submittedName>
</protein>
<dbReference type="OrthoDB" id="8480612at2"/>
<dbReference type="KEGG" id="mbry:B1812_16255"/>
<name>A0A1W6MXQ3_9HYPH</name>
<dbReference type="STRING" id="655015.B1812_16255"/>
<evidence type="ECO:0000313" key="4">
    <source>
        <dbReference type="Proteomes" id="UP000193978"/>
    </source>
</evidence>
<dbReference type="Proteomes" id="UP000193978">
    <property type="component" value="Chromosome"/>
</dbReference>
<feature type="compositionally biased region" description="Low complexity" evidence="1">
    <location>
        <begin position="111"/>
        <end position="141"/>
    </location>
</feature>
<feature type="region of interest" description="Disordered" evidence="1">
    <location>
        <begin position="246"/>
        <end position="271"/>
    </location>
</feature>
<reference evidence="3 4" key="1">
    <citation type="submission" date="2017-02" db="EMBL/GenBank/DDBJ databases">
        <authorList>
            <person name="Peterson S.W."/>
        </authorList>
    </citation>
    <scope>NUCLEOTIDE SEQUENCE [LARGE SCALE GENOMIC DNA]</scope>
    <source>
        <strain evidence="3 4">S285</strain>
    </source>
</reference>
<keyword evidence="2" id="KW-0472">Membrane</keyword>